<dbReference type="Proteomes" id="UP000281604">
    <property type="component" value="Unassembled WGS sequence"/>
</dbReference>
<accession>A0A3M4B1D2</accession>
<organism evidence="1 2">
    <name type="scientific">Pseudomonas syringae pv. persicae</name>
    <dbReference type="NCBI Taxonomy" id="237306"/>
    <lineage>
        <taxon>Bacteria</taxon>
        <taxon>Pseudomonadati</taxon>
        <taxon>Pseudomonadota</taxon>
        <taxon>Gammaproteobacteria</taxon>
        <taxon>Pseudomonadales</taxon>
        <taxon>Pseudomonadaceae</taxon>
        <taxon>Pseudomonas</taxon>
    </lineage>
</organism>
<evidence type="ECO:0000313" key="1">
    <source>
        <dbReference type="EMBL" id="RMP12942.1"/>
    </source>
</evidence>
<evidence type="ECO:0000313" key="2">
    <source>
        <dbReference type="Proteomes" id="UP000281604"/>
    </source>
</evidence>
<reference evidence="1 2" key="1">
    <citation type="submission" date="2018-08" db="EMBL/GenBank/DDBJ databases">
        <title>Recombination of ecologically and evolutionarily significant loci maintains genetic cohesion in the Pseudomonas syringae species complex.</title>
        <authorList>
            <person name="Dillon M."/>
            <person name="Thakur S."/>
            <person name="Almeida R.N.D."/>
            <person name="Weir B.S."/>
            <person name="Guttman D.S."/>
        </authorList>
    </citation>
    <scope>NUCLEOTIDE SEQUENCE [LARGE SCALE GENOMIC DNA]</scope>
    <source>
        <strain evidence="1 2">ICMP 3706</strain>
    </source>
</reference>
<proteinExistence type="predicted"/>
<protein>
    <submittedName>
        <fullName evidence="1">Uncharacterized protein</fullName>
    </submittedName>
</protein>
<dbReference type="AlphaFoldDB" id="A0A3M4B1D2"/>
<gene>
    <name evidence="1" type="ORF">ALQ30_200440</name>
</gene>
<comment type="caution">
    <text evidence="1">The sequence shown here is derived from an EMBL/GenBank/DDBJ whole genome shotgun (WGS) entry which is preliminary data.</text>
</comment>
<sequence length="98" mass="10348">MKSLTQLRAASKLAKPSCGHCGQYFSVLNNDSEYGLSLLTRGRPRDGVMPRSYILLSSVTDFIGAPLSECSTSGSCKHCSPITLRCSSAAAFSPLSAS</sequence>
<name>A0A3M4B1D2_9PSED</name>
<dbReference type="EMBL" id="RBQE01000092">
    <property type="protein sequence ID" value="RMP12942.1"/>
    <property type="molecule type" value="Genomic_DNA"/>
</dbReference>